<feature type="transmembrane region" description="Helical" evidence="1">
    <location>
        <begin position="12"/>
        <end position="32"/>
    </location>
</feature>
<sequence length="154" mass="18001">MIFTERTKLAPALTGFGVILTSLINMFAISLHRHFYFCNQLFVQYFIHDQKLVHAFLFGLYEGVQNVFLDFRMSGILWLLRTPVIQLIGGCRDQKIFIFTRADSQSHMLLFSKLKRYSHYTHNLPSVLHSIQVPTVPHNMDMAQYVHIKMPDLL</sequence>
<keyword evidence="1" id="KW-1133">Transmembrane helix</keyword>
<accession>A0A8S5M255</accession>
<keyword evidence="1" id="KW-0812">Transmembrane</keyword>
<organism evidence="2">
    <name type="scientific">Siphoviridae sp. ctrfD19</name>
    <dbReference type="NCBI Taxonomy" id="2826478"/>
    <lineage>
        <taxon>Viruses</taxon>
        <taxon>Duplodnaviria</taxon>
        <taxon>Heunggongvirae</taxon>
        <taxon>Uroviricota</taxon>
        <taxon>Caudoviricetes</taxon>
    </lineage>
</organism>
<name>A0A8S5M255_9CAUD</name>
<evidence type="ECO:0000313" key="2">
    <source>
        <dbReference type="EMBL" id="DAD76262.1"/>
    </source>
</evidence>
<protein>
    <submittedName>
        <fullName evidence="2">Uncharacterized protein</fullName>
    </submittedName>
</protein>
<keyword evidence="1" id="KW-0472">Membrane</keyword>
<dbReference type="EMBL" id="BK014797">
    <property type="protein sequence ID" value="DAD76262.1"/>
    <property type="molecule type" value="Genomic_DNA"/>
</dbReference>
<proteinExistence type="predicted"/>
<evidence type="ECO:0000256" key="1">
    <source>
        <dbReference type="SAM" id="Phobius"/>
    </source>
</evidence>
<reference evidence="2" key="1">
    <citation type="journal article" date="2021" name="Proc. Natl. Acad. Sci. U.S.A.">
        <title>A Catalog of Tens of Thousands of Viruses from Human Metagenomes Reveals Hidden Associations with Chronic Diseases.</title>
        <authorList>
            <person name="Tisza M.J."/>
            <person name="Buck C.B."/>
        </authorList>
    </citation>
    <scope>NUCLEOTIDE SEQUENCE</scope>
    <source>
        <strain evidence="2">CtrfD19</strain>
    </source>
</reference>